<dbReference type="InterPro" id="IPR003877">
    <property type="entry name" value="SPRY_dom"/>
</dbReference>
<dbReference type="FunFam" id="3.40.50.300:FF:000652">
    <property type="entry name" value="ATP-dependent RNA helicase DDX1"/>
    <property type="match status" value="1"/>
</dbReference>
<dbReference type="Pfam" id="PF00270">
    <property type="entry name" value="DEAD"/>
    <property type="match status" value="1"/>
</dbReference>
<dbReference type="Gene3D" id="2.60.120.920">
    <property type="match status" value="1"/>
</dbReference>
<keyword evidence="1" id="KW-0378">Hydrolase</keyword>
<keyword evidence="6" id="KW-1185">Reference proteome</keyword>
<dbReference type="InterPro" id="IPR001870">
    <property type="entry name" value="B30.2/SPRY"/>
</dbReference>
<dbReference type="CDD" id="cd17938">
    <property type="entry name" value="DEADc_DDX1"/>
    <property type="match status" value="1"/>
</dbReference>
<dbReference type="Gene3D" id="3.40.50.300">
    <property type="entry name" value="P-loop containing nucleotide triphosphate hydrolases"/>
    <property type="match status" value="1"/>
</dbReference>
<dbReference type="SUPFAM" id="SSF52540">
    <property type="entry name" value="P-loop containing nucleoside triphosphate hydrolases"/>
    <property type="match status" value="1"/>
</dbReference>
<feature type="region of interest" description="Disordered" evidence="2">
    <location>
        <begin position="45"/>
        <end position="68"/>
    </location>
</feature>
<keyword evidence="1" id="KW-0540">Nuclease</keyword>
<dbReference type="GO" id="GO:0004518">
    <property type="term" value="F:nuclease activity"/>
    <property type="evidence" value="ECO:0007669"/>
    <property type="project" value="UniProtKB-KW"/>
</dbReference>
<dbReference type="PANTHER" id="PTHR12381:SF56">
    <property type="entry name" value="B30.2_SPRY DOMAIN-CONTAINING PROTEIN-RELATED"/>
    <property type="match status" value="1"/>
</dbReference>
<dbReference type="GO" id="GO:0005524">
    <property type="term" value="F:ATP binding"/>
    <property type="evidence" value="ECO:0007669"/>
    <property type="project" value="InterPro"/>
</dbReference>
<gene>
    <name evidence="5" type="ORF">DGYR_LOCUS12528</name>
</gene>
<dbReference type="Proteomes" id="UP000549394">
    <property type="component" value="Unassembled WGS sequence"/>
</dbReference>
<dbReference type="GO" id="GO:0000380">
    <property type="term" value="P:alternative mRNA splicing, via spliceosome"/>
    <property type="evidence" value="ECO:0007669"/>
    <property type="project" value="TreeGrafter"/>
</dbReference>
<dbReference type="InterPro" id="IPR027417">
    <property type="entry name" value="P-loop_NTPase"/>
</dbReference>
<dbReference type="PROSITE" id="PS50188">
    <property type="entry name" value="B302_SPRY"/>
    <property type="match status" value="1"/>
</dbReference>
<reference evidence="5 6" key="1">
    <citation type="submission" date="2020-08" db="EMBL/GenBank/DDBJ databases">
        <authorList>
            <person name="Hejnol A."/>
        </authorList>
    </citation>
    <scope>NUCLEOTIDE SEQUENCE [LARGE SCALE GENOMIC DNA]</scope>
</reference>
<evidence type="ECO:0000259" key="4">
    <source>
        <dbReference type="PROSITE" id="PS51192"/>
    </source>
</evidence>
<comment type="caution">
    <text evidence="5">The sequence shown here is derived from an EMBL/GenBank/DDBJ whole genome shotgun (WGS) entry which is preliminary data.</text>
</comment>
<dbReference type="OrthoDB" id="1735at2759"/>
<evidence type="ECO:0000256" key="1">
    <source>
        <dbReference type="ARBA" id="ARBA00022722"/>
    </source>
</evidence>
<organism evidence="5 6">
    <name type="scientific">Dimorphilus gyrociliatus</name>
    <dbReference type="NCBI Taxonomy" id="2664684"/>
    <lineage>
        <taxon>Eukaryota</taxon>
        <taxon>Metazoa</taxon>
        <taxon>Spiralia</taxon>
        <taxon>Lophotrochozoa</taxon>
        <taxon>Annelida</taxon>
        <taxon>Polychaeta</taxon>
        <taxon>Polychaeta incertae sedis</taxon>
        <taxon>Dinophilidae</taxon>
        <taxon>Dimorphilus</taxon>
    </lineage>
</organism>
<sequence>MAFLSILPTNAFFPEQAAETGSGKTGAFCLPIIQIVQETLRNVRENKGNKGGGGSGASGGTSKNSKWKMNPFDRGDKLAIDSDGTLCQSRDAKIWQGTRSNKGVVGKGKYYYEAKVTDEGLCRVGWSTAKASLDLGTDKEGYGFGGTGKKSFGRQFDTYGEAFGINDVIGCYLDLDSYSVKWSKNGVDFGKAYDIPAHLQNETFYAAVCLKNAEMKFNFGHQKFAYEPKENFKGLNTADSSNIVVSKISGGSTGPVTKRPNAPYSIIIEPSRELAEQTYNQIIKFKKYLKDPKIRELLIIGGASAKEQVDALNSGIDIVVGTPGRLEDLISSNKLELSACRFFVLDEADGLLSAGYGHLIERLHRSIPKVTSDGNKLQMVVCSATLHSFDVKKMAEKLMHFPTWIDLKGQVT</sequence>
<proteinExistence type="predicted"/>
<dbReference type="InterPro" id="IPR011545">
    <property type="entry name" value="DEAD/DEAH_box_helicase_dom"/>
</dbReference>
<protein>
    <submittedName>
        <fullName evidence="5">DgyrCDS13328</fullName>
    </submittedName>
</protein>
<dbReference type="PROSITE" id="PS51192">
    <property type="entry name" value="HELICASE_ATP_BIND_1"/>
    <property type="match status" value="1"/>
</dbReference>
<name>A0A7I8WAC3_9ANNE</name>
<dbReference type="FunFam" id="2.60.120.920:FF:000076">
    <property type="entry name" value="ATP-dependent RNA helicase DDX1"/>
    <property type="match status" value="1"/>
</dbReference>
<dbReference type="InterPro" id="IPR014001">
    <property type="entry name" value="Helicase_ATP-bd"/>
</dbReference>
<dbReference type="InterPro" id="IPR043136">
    <property type="entry name" value="B30.2/SPRY_sf"/>
</dbReference>
<dbReference type="SMART" id="SM00487">
    <property type="entry name" value="DEXDc"/>
    <property type="match status" value="1"/>
</dbReference>
<dbReference type="SMART" id="SM00449">
    <property type="entry name" value="SPRY"/>
    <property type="match status" value="1"/>
</dbReference>
<feature type="compositionally biased region" description="Gly residues" evidence="2">
    <location>
        <begin position="49"/>
        <end position="59"/>
    </location>
</feature>
<evidence type="ECO:0000313" key="6">
    <source>
        <dbReference type="Proteomes" id="UP000549394"/>
    </source>
</evidence>
<evidence type="ECO:0000259" key="3">
    <source>
        <dbReference type="PROSITE" id="PS50188"/>
    </source>
</evidence>
<dbReference type="AlphaFoldDB" id="A0A7I8WAC3"/>
<dbReference type="Pfam" id="PF00622">
    <property type="entry name" value="SPRY"/>
    <property type="match status" value="1"/>
</dbReference>
<accession>A0A7I8WAC3</accession>
<feature type="domain" description="B30.2/SPRY" evidence="3">
    <location>
        <begin position="47"/>
        <end position="224"/>
    </location>
</feature>
<dbReference type="SUPFAM" id="SSF49899">
    <property type="entry name" value="Concanavalin A-like lectins/glucanases"/>
    <property type="match status" value="1"/>
</dbReference>
<evidence type="ECO:0000256" key="2">
    <source>
        <dbReference type="SAM" id="MobiDB-lite"/>
    </source>
</evidence>
<dbReference type="GO" id="GO:0003723">
    <property type="term" value="F:RNA binding"/>
    <property type="evidence" value="ECO:0007669"/>
    <property type="project" value="TreeGrafter"/>
</dbReference>
<evidence type="ECO:0000313" key="5">
    <source>
        <dbReference type="EMBL" id="CAD5125087.1"/>
    </source>
</evidence>
<feature type="domain" description="Helicase ATP-binding" evidence="4">
    <location>
        <begin position="258"/>
        <end position="404"/>
    </location>
</feature>
<dbReference type="PANTHER" id="PTHR12381">
    <property type="entry name" value="HETEROGENEOUS NUCLEAR RIBONUCLEOPROTEIN U FAMILY MEMBER"/>
    <property type="match status" value="1"/>
</dbReference>
<dbReference type="EMBL" id="CAJFCJ010000024">
    <property type="protein sequence ID" value="CAD5125087.1"/>
    <property type="molecule type" value="Genomic_DNA"/>
</dbReference>
<dbReference type="GO" id="GO:0005634">
    <property type="term" value="C:nucleus"/>
    <property type="evidence" value="ECO:0007669"/>
    <property type="project" value="TreeGrafter"/>
</dbReference>
<dbReference type="InterPro" id="IPR013320">
    <property type="entry name" value="ConA-like_dom_sf"/>
</dbReference>
<dbReference type="CDD" id="cd12873">
    <property type="entry name" value="SPRY_DDX1"/>
    <property type="match status" value="1"/>
</dbReference>